<evidence type="ECO:0000313" key="3">
    <source>
        <dbReference type="EMBL" id="HIX51839.1"/>
    </source>
</evidence>
<reference evidence="3" key="1">
    <citation type="journal article" date="2021" name="PeerJ">
        <title>Extensive microbial diversity within the chicken gut microbiome revealed by metagenomics and culture.</title>
        <authorList>
            <person name="Gilroy R."/>
            <person name="Ravi A."/>
            <person name="Getino M."/>
            <person name="Pursley I."/>
            <person name="Horton D.L."/>
            <person name="Alikhan N.F."/>
            <person name="Baker D."/>
            <person name="Gharbi K."/>
            <person name="Hall N."/>
            <person name="Watson M."/>
            <person name="Adriaenssens E.M."/>
            <person name="Foster-Nyarko E."/>
            <person name="Jarju S."/>
            <person name="Secka A."/>
            <person name="Antonio M."/>
            <person name="Oren A."/>
            <person name="Chaudhuri R.R."/>
            <person name="La Ragione R."/>
            <person name="Hildebrand F."/>
            <person name="Pallen M.J."/>
        </authorList>
    </citation>
    <scope>NUCLEOTIDE SEQUENCE</scope>
    <source>
        <strain evidence="3">ChiGjej4B4-12881</strain>
    </source>
</reference>
<sequence>MREVFQKMTECLGRGESAVLVTVTAASGSTPRKAGAHMLVTGDGLAAGTIGGGAVEHASIELAAQLLREGRSRRKHFILTENEAADIGMICGGDTDVYFQYVSGDDGNARRLFEEILAAAGGEREVWLILELAEENGWRMGIFPGEGQELPHDVKNALDHRAGEIRAEDGRIFYAEPLGGAGTVYVFGGGHVAQELVPLLAHLGFRCAVMDDREEFSSPERFPAAAETITGDLGEMGRRVRITEKDYVCVMTRGHQFDYLVLRQALKCRPRYIGVMGSRRKIRATAERLLADGFSREEIESCHMPIGTPIGAQTPAEIAVSVAGELIRVRSSKGSGE</sequence>
<name>A0A9D1W3D5_9FIRM</name>
<dbReference type="AlphaFoldDB" id="A0A9D1W3D5"/>
<dbReference type="PANTHER" id="PTHR30388">
    <property type="entry name" value="ALDEHYDE OXIDOREDUCTASE MOLYBDENUM COFACTOR ASSEMBLY PROTEIN"/>
    <property type="match status" value="1"/>
</dbReference>
<dbReference type="InterPro" id="IPR003777">
    <property type="entry name" value="XdhC_CoxI"/>
</dbReference>
<evidence type="ECO:0000313" key="4">
    <source>
        <dbReference type="Proteomes" id="UP000886780"/>
    </source>
</evidence>
<dbReference type="Pfam" id="PF13478">
    <property type="entry name" value="XdhC_C"/>
    <property type="match status" value="1"/>
</dbReference>
<feature type="domain" description="XdhC- CoxI" evidence="1">
    <location>
        <begin position="12"/>
        <end position="77"/>
    </location>
</feature>
<evidence type="ECO:0000259" key="2">
    <source>
        <dbReference type="Pfam" id="PF13478"/>
    </source>
</evidence>
<comment type="caution">
    <text evidence="3">The sequence shown here is derived from an EMBL/GenBank/DDBJ whole genome shotgun (WGS) entry which is preliminary data.</text>
</comment>
<dbReference type="Gene3D" id="3.40.50.720">
    <property type="entry name" value="NAD(P)-binding Rossmann-like Domain"/>
    <property type="match status" value="1"/>
</dbReference>
<protein>
    <submittedName>
        <fullName evidence="3">XdhC family protein</fullName>
    </submittedName>
</protein>
<dbReference type="Proteomes" id="UP000886780">
    <property type="component" value="Unassembled WGS sequence"/>
</dbReference>
<dbReference type="PANTHER" id="PTHR30388:SF6">
    <property type="entry name" value="XANTHINE DEHYDROGENASE SUBUNIT A-RELATED"/>
    <property type="match status" value="1"/>
</dbReference>
<organism evidence="3 4">
    <name type="scientific">Candidatus Lachnoclostridium stercoripullorum</name>
    <dbReference type="NCBI Taxonomy" id="2838635"/>
    <lineage>
        <taxon>Bacteria</taxon>
        <taxon>Bacillati</taxon>
        <taxon>Bacillota</taxon>
        <taxon>Clostridia</taxon>
        <taxon>Lachnospirales</taxon>
        <taxon>Lachnospiraceae</taxon>
    </lineage>
</organism>
<evidence type="ECO:0000259" key="1">
    <source>
        <dbReference type="Pfam" id="PF02625"/>
    </source>
</evidence>
<reference evidence="3" key="2">
    <citation type="submission" date="2021-04" db="EMBL/GenBank/DDBJ databases">
        <authorList>
            <person name="Gilroy R."/>
        </authorList>
    </citation>
    <scope>NUCLEOTIDE SEQUENCE</scope>
    <source>
        <strain evidence="3">ChiGjej4B4-12881</strain>
    </source>
</reference>
<dbReference type="EMBL" id="DXEU01000058">
    <property type="protein sequence ID" value="HIX51839.1"/>
    <property type="molecule type" value="Genomic_DNA"/>
</dbReference>
<accession>A0A9D1W3D5</accession>
<proteinExistence type="predicted"/>
<dbReference type="InterPro" id="IPR027051">
    <property type="entry name" value="XdhC_Rossmann_dom"/>
</dbReference>
<dbReference type="InterPro" id="IPR052698">
    <property type="entry name" value="MoCofactor_Util/Proc"/>
</dbReference>
<dbReference type="Pfam" id="PF02625">
    <property type="entry name" value="XdhC_CoxI"/>
    <property type="match status" value="1"/>
</dbReference>
<gene>
    <name evidence="3" type="ORF">IAA28_03405</name>
</gene>
<feature type="domain" description="XdhC Rossmann" evidence="2">
    <location>
        <begin position="184"/>
        <end position="326"/>
    </location>
</feature>